<feature type="transmembrane region" description="Helical" evidence="7">
    <location>
        <begin position="356"/>
        <end position="375"/>
    </location>
</feature>
<evidence type="ECO:0000313" key="9">
    <source>
        <dbReference type="EMBL" id="KAJ5545976.1"/>
    </source>
</evidence>
<keyword evidence="10" id="KW-1185">Reference proteome</keyword>
<dbReference type="GO" id="GO:0016020">
    <property type="term" value="C:membrane"/>
    <property type="evidence" value="ECO:0007669"/>
    <property type="project" value="UniProtKB-SubCell"/>
</dbReference>
<evidence type="ECO:0000256" key="6">
    <source>
        <dbReference type="ARBA" id="ARBA00023136"/>
    </source>
</evidence>
<keyword evidence="5 7" id="KW-1133">Transmembrane helix</keyword>
<dbReference type="GO" id="GO:0008374">
    <property type="term" value="F:O-acyltransferase activity"/>
    <property type="evidence" value="ECO:0007669"/>
    <property type="project" value="InterPro"/>
</dbReference>
<keyword evidence="6 7" id="KW-0472">Membrane</keyword>
<evidence type="ECO:0000256" key="2">
    <source>
        <dbReference type="ARBA" id="ARBA00007282"/>
    </source>
</evidence>
<comment type="similarity">
    <text evidence="2">Belongs to the wax synthase family.</text>
</comment>
<evidence type="ECO:0000256" key="4">
    <source>
        <dbReference type="ARBA" id="ARBA00022692"/>
    </source>
</evidence>
<name>A0AAD6CYW3_9EURO</name>
<protein>
    <submittedName>
        <fullName evidence="9">Membrane bound O-acyl transferase family-domain-containing protein</fullName>
    </submittedName>
</protein>
<reference evidence="9 10" key="1">
    <citation type="journal article" date="2023" name="IMA Fungus">
        <title>Comparative genomic study of the Penicillium genus elucidates a diverse pangenome and 15 lateral gene transfer events.</title>
        <authorList>
            <person name="Petersen C."/>
            <person name="Sorensen T."/>
            <person name="Nielsen M.R."/>
            <person name="Sondergaard T.E."/>
            <person name="Sorensen J.L."/>
            <person name="Fitzpatrick D.A."/>
            <person name="Frisvad J.C."/>
            <person name="Nielsen K.L."/>
        </authorList>
    </citation>
    <scope>NUCLEOTIDE SEQUENCE [LARGE SCALE GENOMIC DNA]</scope>
    <source>
        <strain evidence="9 10">IBT 35679</strain>
    </source>
</reference>
<gene>
    <name evidence="9" type="ORF">N7494_003561</name>
</gene>
<dbReference type="InterPro" id="IPR044851">
    <property type="entry name" value="Wax_synthase"/>
</dbReference>
<accession>A0AAD6CYW3</accession>
<feature type="domain" description="Wax synthase" evidence="8">
    <location>
        <begin position="236"/>
        <end position="323"/>
    </location>
</feature>
<dbReference type="Proteomes" id="UP001220324">
    <property type="component" value="Unassembled WGS sequence"/>
</dbReference>
<feature type="transmembrane region" description="Helical" evidence="7">
    <location>
        <begin position="31"/>
        <end position="49"/>
    </location>
</feature>
<dbReference type="Pfam" id="PF13813">
    <property type="entry name" value="MBOAT_2"/>
    <property type="match status" value="1"/>
</dbReference>
<dbReference type="InterPro" id="IPR032805">
    <property type="entry name" value="Wax_synthase_dom"/>
</dbReference>
<organism evidence="9 10">
    <name type="scientific">Penicillium frequentans</name>
    <dbReference type="NCBI Taxonomy" id="3151616"/>
    <lineage>
        <taxon>Eukaryota</taxon>
        <taxon>Fungi</taxon>
        <taxon>Dikarya</taxon>
        <taxon>Ascomycota</taxon>
        <taxon>Pezizomycotina</taxon>
        <taxon>Eurotiomycetes</taxon>
        <taxon>Eurotiomycetidae</taxon>
        <taxon>Eurotiales</taxon>
        <taxon>Aspergillaceae</taxon>
        <taxon>Penicillium</taxon>
    </lineage>
</organism>
<feature type="transmembrane region" description="Helical" evidence="7">
    <location>
        <begin position="55"/>
        <end position="73"/>
    </location>
</feature>
<feature type="transmembrane region" description="Helical" evidence="7">
    <location>
        <begin position="311"/>
        <end position="335"/>
    </location>
</feature>
<evidence type="ECO:0000259" key="8">
    <source>
        <dbReference type="Pfam" id="PF13813"/>
    </source>
</evidence>
<sequence length="406" mass="45647">MPPNPLLPAAVETALVVITIGYTPAQSPLRIGVLFLIALCTWHCLNTALEFFVRLPWASLLGGYSVMLLFHYFDIGLLTRWEFNSKHSTPTSSGEHLLNQKTWRDRLRFGTYAAFNARCLGTSEQVKNIPQFSNTNPNHIPSRAAFLRRTARIAILSYLGLDLLSSMSDPDVGSRFLVPSRVPLFRRLWEITLEEIIIRVFSTIAMGAGLVCSQGGIYTIFAFISVLTGMSDPSDWPPFYGSLSDAYSLRRLWNRTWHQCNTHKFRRISSYIVQNVLQIKSTSSVFRYAHTVFVFLTSAFMHYLIDLSIGLSISSSGAILFFCTQALGIFIEDLICSTYLSVRVNSRNQPTQGQKALGYIWVGAFLAWSLPAYVYPMLYRGNLGLEDAVTPVSIVKILKDLIVGFH</sequence>
<dbReference type="EMBL" id="JAQIZZ010000003">
    <property type="protein sequence ID" value="KAJ5545976.1"/>
    <property type="molecule type" value="Genomic_DNA"/>
</dbReference>
<evidence type="ECO:0000313" key="10">
    <source>
        <dbReference type="Proteomes" id="UP001220324"/>
    </source>
</evidence>
<dbReference type="PANTHER" id="PTHR31595">
    <property type="entry name" value="LONG-CHAIN-ALCOHOL O-FATTY-ACYLTRANSFERASE 3-RELATED"/>
    <property type="match status" value="1"/>
</dbReference>
<evidence type="ECO:0000256" key="3">
    <source>
        <dbReference type="ARBA" id="ARBA00022679"/>
    </source>
</evidence>
<evidence type="ECO:0000256" key="7">
    <source>
        <dbReference type="SAM" id="Phobius"/>
    </source>
</evidence>
<keyword evidence="3 9" id="KW-0808">Transferase</keyword>
<dbReference type="PANTHER" id="PTHR31595:SF27">
    <property type="entry name" value="WAX SYNTHASE DOMAIN-CONTAINING PROTEIN-RELATED"/>
    <property type="match status" value="1"/>
</dbReference>
<proteinExistence type="inferred from homology"/>
<evidence type="ECO:0000256" key="5">
    <source>
        <dbReference type="ARBA" id="ARBA00022989"/>
    </source>
</evidence>
<comment type="caution">
    <text evidence="9">The sequence shown here is derived from an EMBL/GenBank/DDBJ whole genome shotgun (WGS) entry which is preliminary data.</text>
</comment>
<evidence type="ECO:0000256" key="1">
    <source>
        <dbReference type="ARBA" id="ARBA00004141"/>
    </source>
</evidence>
<dbReference type="AlphaFoldDB" id="A0AAD6CYW3"/>
<dbReference type="GO" id="GO:0006629">
    <property type="term" value="P:lipid metabolic process"/>
    <property type="evidence" value="ECO:0007669"/>
    <property type="project" value="InterPro"/>
</dbReference>
<keyword evidence="4 7" id="KW-0812">Transmembrane</keyword>
<comment type="subcellular location">
    <subcellularLocation>
        <location evidence="1">Membrane</location>
        <topology evidence="1">Multi-pass membrane protein</topology>
    </subcellularLocation>
</comment>
<feature type="transmembrane region" description="Helical" evidence="7">
    <location>
        <begin position="6"/>
        <end position="24"/>
    </location>
</feature>